<dbReference type="GO" id="GO:0005524">
    <property type="term" value="F:ATP binding"/>
    <property type="evidence" value="ECO:0007669"/>
    <property type="project" value="UniProtKB-KW"/>
</dbReference>
<feature type="transmembrane region" description="Helical" evidence="9">
    <location>
        <begin position="26"/>
        <end position="51"/>
    </location>
</feature>
<dbReference type="EC" id="2.7.13.3" evidence="3"/>
<dbReference type="Pfam" id="PF02518">
    <property type="entry name" value="HATPase_c"/>
    <property type="match status" value="1"/>
</dbReference>
<evidence type="ECO:0000256" key="4">
    <source>
        <dbReference type="ARBA" id="ARBA00022553"/>
    </source>
</evidence>
<dbReference type="InterPro" id="IPR003660">
    <property type="entry name" value="HAMP_dom"/>
</dbReference>
<evidence type="ECO:0000256" key="3">
    <source>
        <dbReference type="ARBA" id="ARBA00012438"/>
    </source>
</evidence>
<dbReference type="InterPro" id="IPR005467">
    <property type="entry name" value="His_kinase_dom"/>
</dbReference>
<dbReference type="CDD" id="cd06225">
    <property type="entry name" value="HAMP"/>
    <property type="match status" value="1"/>
</dbReference>
<dbReference type="GO" id="GO:0016020">
    <property type="term" value="C:membrane"/>
    <property type="evidence" value="ECO:0007669"/>
    <property type="project" value="UniProtKB-SubCell"/>
</dbReference>
<dbReference type="OrthoDB" id="7904633at2"/>
<dbReference type="CDD" id="cd00075">
    <property type="entry name" value="HATPase"/>
    <property type="match status" value="1"/>
</dbReference>
<dbReference type="PANTHER" id="PTHR44936">
    <property type="entry name" value="SENSOR PROTEIN CREC"/>
    <property type="match status" value="1"/>
</dbReference>
<dbReference type="InterPro" id="IPR004358">
    <property type="entry name" value="Sig_transdc_His_kin-like_C"/>
</dbReference>
<dbReference type="PRINTS" id="PR00344">
    <property type="entry name" value="BCTRLSENSOR"/>
</dbReference>
<dbReference type="InterPro" id="IPR036890">
    <property type="entry name" value="HATPase_C_sf"/>
</dbReference>
<dbReference type="GO" id="GO:0007165">
    <property type="term" value="P:signal transduction"/>
    <property type="evidence" value="ECO:0007669"/>
    <property type="project" value="InterPro"/>
</dbReference>
<evidence type="ECO:0000313" key="12">
    <source>
        <dbReference type="EMBL" id="SOB93987.1"/>
    </source>
</evidence>
<feature type="domain" description="HAMP" evidence="11">
    <location>
        <begin position="310"/>
        <end position="363"/>
    </location>
</feature>
<feature type="domain" description="Histidine kinase" evidence="10">
    <location>
        <begin position="380"/>
        <end position="631"/>
    </location>
</feature>
<evidence type="ECO:0000256" key="5">
    <source>
        <dbReference type="ARBA" id="ARBA00022679"/>
    </source>
</evidence>
<evidence type="ECO:0000256" key="9">
    <source>
        <dbReference type="SAM" id="Phobius"/>
    </source>
</evidence>
<organism evidence="12 13">
    <name type="scientific">Rhodobacter maris</name>
    <dbReference type="NCBI Taxonomy" id="446682"/>
    <lineage>
        <taxon>Bacteria</taxon>
        <taxon>Pseudomonadati</taxon>
        <taxon>Pseudomonadota</taxon>
        <taxon>Alphaproteobacteria</taxon>
        <taxon>Rhodobacterales</taxon>
        <taxon>Rhodobacter group</taxon>
        <taxon>Rhodobacter</taxon>
    </lineage>
</organism>
<dbReference type="AlphaFoldDB" id="A0A285RNU9"/>
<evidence type="ECO:0000313" key="13">
    <source>
        <dbReference type="Proteomes" id="UP000219111"/>
    </source>
</evidence>
<evidence type="ECO:0000256" key="8">
    <source>
        <dbReference type="ARBA" id="ARBA00022840"/>
    </source>
</evidence>
<evidence type="ECO:0000259" key="11">
    <source>
        <dbReference type="PROSITE" id="PS50885"/>
    </source>
</evidence>
<keyword evidence="7 12" id="KW-0418">Kinase</keyword>
<accession>A0A285RNU9</accession>
<dbReference type="InterPro" id="IPR050980">
    <property type="entry name" value="2C_sensor_his_kinase"/>
</dbReference>
<evidence type="ECO:0000259" key="10">
    <source>
        <dbReference type="PROSITE" id="PS50109"/>
    </source>
</evidence>
<keyword evidence="4" id="KW-0597">Phosphoprotein</keyword>
<keyword evidence="5" id="KW-0808">Transferase</keyword>
<dbReference type="SMART" id="SM00387">
    <property type="entry name" value="HATPase_c"/>
    <property type="match status" value="1"/>
</dbReference>
<dbReference type="EMBL" id="OBMT01000001">
    <property type="protein sequence ID" value="SOB93987.1"/>
    <property type="molecule type" value="Genomic_DNA"/>
</dbReference>
<keyword evidence="9" id="KW-0812">Transmembrane</keyword>
<comment type="catalytic activity">
    <reaction evidence="1">
        <text>ATP + protein L-histidine = ADP + protein N-phospho-L-histidine.</text>
        <dbReference type="EC" id="2.7.13.3"/>
    </reaction>
</comment>
<dbReference type="Gene3D" id="6.10.340.10">
    <property type="match status" value="1"/>
</dbReference>
<dbReference type="InterPro" id="IPR007892">
    <property type="entry name" value="CHASE4"/>
</dbReference>
<dbReference type="GO" id="GO:0004673">
    <property type="term" value="F:protein histidine kinase activity"/>
    <property type="evidence" value="ECO:0007669"/>
    <property type="project" value="UniProtKB-EC"/>
</dbReference>
<keyword evidence="9" id="KW-1133">Transmembrane helix</keyword>
<dbReference type="Proteomes" id="UP000219111">
    <property type="component" value="Unassembled WGS sequence"/>
</dbReference>
<sequence>MTGDRSAATSSRRWHWRGWRGGNLRAALLADLALAGLLATLMIAAVLTVIVQHSIGTLERAEVARSIERVQAALATERIGTEAHARDWAIWDESYDYLRGFDHGFEQRNLNDDSLRNAEISCAAFVRFDGRGAHALCYDFATEVEGIEDEAEEELVDPDLTAAFMARLREPGVIETAQAGPSNSGFWAVGGQLYSLAFAKVLRSDGSGDENGFLAFAHLITPEHVSEALQMKAHFVFDGVSDLSHEHAQKDWLLVSTPVNGRAGQPIAMVHFEMPRSLLHAGQQLRNLLIAVLIALIAASMTLLGRRLSTHVIGPIQALQTHVADNRASGVLTPFTGPPRRDEIGALLAEFNAMAREIEELRTAHAAQSFALGREQSMIGLLHNLRNSLSPVKVIFATLGTRLDTGLPPQAARALAELADPQTAPERRRRLADFLTLAHEEEAQARAELRQMVADGARNLTEALEMIRATRDPAPPDQAERCDLAPLLAHAATVARFADGAQVAVMVDCPDGVTVRGNRVLLGQVFENLVVNATEAITAAGRGSGRIEIVVTPEPEARRCLVRIFDDGDGFDTEGAKRLFERGFSTRSQKRGGMGLHWCANTLTAMGGRLELTSPGAGQGALARVSLPLLSAGTSRERH</sequence>
<dbReference type="InterPro" id="IPR003594">
    <property type="entry name" value="HATPase_dom"/>
</dbReference>
<reference evidence="13" key="1">
    <citation type="submission" date="2017-08" db="EMBL/GenBank/DDBJ databases">
        <authorList>
            <person name="Varghese N."/>
            <person name="Submissions S."/>
        </authorList>
    </citation>
    <scope>NUCLEOTIDE SEQUENCE [LARGE SCALE GENOMIC DNA]</scope>
    <source>
        <strain evidence="13">JA276</strain>
    </source>
</reference>
<evidence type="ECO:0000256" key="6">
    <source>
        <dbReference type="ARBA" id="ARBA00022741"/>
    </source>
</evidence>
<evidence type="ECO:0000256" key="7">
    <source>
        <dbReference type="ARBA" id="ARBA00022777"/>
    </source>
</evidence>
<name>A0A285RNU9_9RHOB</name>
<dbReference type="PANTHER" id="PTHR44936:SF10">
    <property type="entry name" value="SENSOR PROTEIN RSTB"/>
    <property type="match status" value="1"/>
</dbReference>
<keyword evidence="13" id="KW-1185">Reference proteome</keyword>
<dbReference type="Pfam" id="PF05228">
    <property type="entry name" value="CHASE4"/>
    <property type="match status" value="1"/>
</dbReference>
<dbReference type="PROSITE" id="PS50885">
    <property type="entry name" value="HAMP"/>
    <property type="match status" value="1"/>
</dbReference>
<evidence type="ECO:0000256" key="1">
    <source>
        <dbReference type="ARBA" id="ARBA00000085"/>
    </source>
</evidence>
<keyword evidence="8" id="KW-0067">ATP-binding</keyword>
<dbReference type="Gene3D" id="3.30.565.10">
    <property type="entry name" value="Histidine kinase-like ATPase, C-terminal domain"/>
    <property type="match status" value="1"/>
</dbReference>
<dbReference type="RefSeq" id="WP_097068328.1">
    <property type="nucleotide sequence ID" value="NZ_OBMT01000001.1"/>
</dbReference>
<keyword evidence="6" id="KW-0547">Nucleotide-binding</keyword>
<evidence type="ECO:0000256" key="2">
    <source>
        <dbReference type="ARBA" id="ARBA00004370"/>
    </source>
</evidence>
<dbReference type="SUPFAM" id="SSF55874">
    <property type="entry name" value="ATPase domain of HSP90 chaperone/DNA topoisomerase II/histidine kinase"/>
    <property type="match status" value="1"/>
</dbReference>
<gene>
    <name evidence="12" type="ORF">SAMN05877831_101298</name>
</gene>
<dbReference type="PROSITE" id="PS50109">
    <property type="entry name" value="HIS_KIN"/>
    <property type="match status" value="1"/>
</dbReference>
<protein>
    <recommendedName>
        <fullName evidence="3">histidine kinase</fullName>
        <ecNumber evidence="3">2.7.13.3</ecNumber>
    </recommendedName>
</protein>
<proteinExistence type="predicted"/>
<keyword evidence="9" id="KW-0472">Membrane</keyword>
<comment type="subcellular location">
    <subcellularLocation>
        <location evidence="2">Membrane</location>
    </subcellularLocation>
</comment>